<organism evidence="1">
    <name type="scientific">Kwoniella bestiolae CBS 10118</name>
    <dbReference type="NCBI Taxonomy" id="1296100"/>
    <lineage>
        <taxon>Eukaryota</taxon>
        <taxon>Fungi</taxon>
        <taxon>Dikarya</taxon>
        <taxon>Basidiomycota</taxon>
        <taxon>Agaricomycotina</taxon>
        <taxon>Tremellomycetes</taxon>
        <taxon>Tremellales</taxon>
        <taxon>Cryptococcaceae</taxon>
        <taxon>Kwoniella</taxon>
    </lineage>
</organism>
<evidence type="ECO:0000313" key="1">
    <source>
        <dbReference type="EMBL" id="OCF22241.1"/>
    </source>
</evidence>
<dbReference type="KEGG" id="kbi:30212285"/>
<keyword evidence="3" id="KW-1185">Reference proteome</keyword>
<proteinExistence type="predicted"/>
<name>A0A1B9FU10_9TREE</name>
<dbReference type="RefSeq" id="XP_019043311.1">
    <property type="nucleotide sequence ID" value="XM_019194475.1"/>
</dbReference>
<dbReference type="EMBL" id="CP144548">
    <property type="protein sequence ID" value="WVW86695.1"/>
    <property type="molecule type" value="Genomic_DNA"/>
</dbReference>
<reference evidence="2" key="4">
    <citation type="submission" date="2024-02" db="EMBL/GenBank/DDBJ databases">
        <title>Comparative genomics of Cryptococcus and Kwoniella reveals pathogenesis evolution and contrasting modes of karyotype evolution via chromosome fusion or intercentromeric recombination.</title>
        <authorList>
            <person name="Coelho M.A."/>
            <person name="David-Palma M."/>
            <person name="Shea T."/>
            <person name="Bowers K."/>
            <person name="McGinley-Smith S."/>
            <person name="Mohammad A.W."/>
            <person name="Gnirke A."/>
            <person name="Yurkov A.M."/>
            <person name="Nowrousian M."/>
            <person name="Sun S."/>
            <person name="Cuomo C.A."/>
            <person name="Heitman J."/>
        </authorList>
    </citation>
    <scope>NUCLEOTIDE SEQUENCE</scope>
    <source>
        <strain evidence="2">CBS 10118</strain>
    </source>
</reference>
<gene>
    <name evidence="1" type="ORF">I302_07886</name>
    <name evidence="2" type="ORF">I302_108749</name>
</gene>
<evidence type="ECO:0000313" key="3">
    <source>
        <dbReference type="Proteomes" id="UP000092730"/>
    </source>
</evidence>
<sequence length="220" mass="25999">MPDVALYLTYVARWLQKREIISGPATREETEYGRKYLESEMRNNRGIFAEPPTSRHQIIPSKYRPPPDSKRPTWSMIAEDKELQERIRDKDDDISLGYYINDECRLVREDQEEAFVKTNIRVPFPRIMKYPLSDEYLSKTVSLMYESKINPCWRCLESLDWDGDWEFYADWMEDVFMLHRFGQKVEVEKPAVIESSTMPPPPQLLPIKEYDHLIAPLGSA</sequence>
<dbReference type="VEuPathDB" id="FungiDB:I302_07886"/>
<reference evidence="1" key="1">
    <citation type="submission" date="2013-07" db="EMBL/GenBank/DDBJ databases">
        <title>The Genome Sequence of Cryptococcus bestiolae CBS10118.</title>
        <authorList>
            <consortium name="The Broad Institute Genome Sequencing Platform"/>
            <person name="Cuomo C."/>
            <person name="Litvintseva A."/>
            <person name="Chen Y."/>
            <person name="Heitman J."/>
            <person name="Sun S."/>
            <person name="Springer D."/>
            <person name="Dromer F."/>
            <person name="Young S.K."/>
            <person name="Zeng Q."/>
            <person name="Gargeya S."/>
            <person name="Fitzgerald M."/>
            <person name="Abouelleil A."/>
            <person name="Alvarado L."/>
            <person name="Berlin A.M."/>
            <person name="Chapman S.B."/>
            <person name="Dewar J."/>
            <person name="Goldberg J."/>
            <person name="Griggs A."/>
            <person name="Gujja S."/>
            <person name="Hansen M."/>
            <person name="Howarth C."/>
            <person name="Imamovic A."/>
            <person name="Larimer J."/>
            <person name="McCowan C."/>
            <person name="Murphy C."/>
            <person name="Pearson M."/>
            <person name="Priest M."/>
            <person name="Roberts A."/>
            <person name="Saif S."/>
            <person name="Shea T."/>
            <person name="Sykes S."/>
            <person name="Wortman J."/>
            <person name="Nusbaum C."/>
            <person name="Birren B."/>
        </authorList>
    </citation>
    <scope>NUCLEOTIDE SEQUENCE [LARGE SCALE GENOMIC DNA]</scope>
    <source>
        <strain evidence="1">CBS 10118</strain>
    </source>
</reference>
<protein>
    <submittedName>
        <fullName evidence="1">Uncharacterized protein</fullName>
    </submittedName>
</protein>
<dbReference type="AlphaFoldDB" id="A0A1B9FU10"/>
<reference evidence="1" key="3">
    <citation type="submission" date="2014-01" db="EMBL/GenBank/DDBJ databases">
        <title>Evolution of pathogenesis and genome organization in the Tremellales.</title>
        <authorList>
            <person name="Cuomo C."/>
            <person name="Litvintseva A."/>
            <person name="Heitman J."/>
            <person name="Chen Y."/>
            <person name="Sun S."/>
            <person name="Springer D."/>
            <person name="Dromer F."/>
            <person name="Young S."/>
            <person name="Zeng Q."/>
            <person name="Chapman S."/>
            <person name="Gujja S."/>
            <person name="Saif S."/>
            <person name="Birren B."/>
        </authorList>
    </citation>
    <scope>NUCLEOTIDE SEQUENCE</scope>
    <source>
        <strain evidence="1">CBS 10118</strain>
    </source>
</reference>
<accession>A0A1B9FU10</accession>
<reference evidence="2" key="2">
    <citation type="submission" date="2013-07" db="EMBL/GenBank/DDBJ databases">
        <authorList>
            <consortium name="The Broad Institute Genome Sequencing Platform"/>
            <person name="Cuomo C."/>
            <person name="Litvintseva A."/>
            <person name="Chen Y."/>
            <person name="Heitman J."/>
            <person name="Sun S."/>
            <person name="Springer D."/>
            <person name="Dromer F."/>
            <person name="Young S.K."/>
            <person name="Zeng Q."/>
            <person name="Gargeya S."/>
            <person name="Fitzgerald M."/>
            <person name="Abouelleil A."/>
            <person name="Alvarado L."/>
            <person name="Berlin A.M."/>
            <person name="Chapman S.B."/>
            <person name="Dewar J."/>
            <person name="Goldberg J."/>
            <person name="Griggs A."/>
            <person name="Gujja S."/>
            <person name="Hansen M."/>
            <person name="Howarth C."/>
            <person name="Imamovic A."/>
            <person name="Larimer J."/>
            <person name="McCowan C."/>
            <person name="Murphy C."/>
            <person name="Pearson M."/>
            <person name="Priest M."/>
            <person name="Roberts A."/>
            <person name="Saif S."/>
            <person name="Shea T."/>
            <person name="Sykes S."/>
            <person name="Wortman J."/>
            <person name="Nusbaum C."/>
            <person name="Birren B."/>
        </authorList>
    </citation>
    <scope>NUCLEOTIDE SEQUENCE</scope>
    <source>
        <strain evidence="2">CBS 10118</strain>
    </source>
</reference>
<evidence type="ECO:0000313" key="2">
    <source>
        <dbReference type="EMBL" id="WVW86695.1"/>
    </source>
</evidence>
<dbReference type="Proteomes" id="UP000092730">
    <property type="component" value="Chromosome 8"/>
</dbReference>
<dbReference type="EMBL" id="KI894025">
    <property type="protein sequence ID" value="OCF22241.1"/>
    <property type="molecule type" value="Genomic_DNA"/>
</dbReference>
<dbReference type="GeneID" id="30212285"/>